<gene>
    <name evidence="1" type="ORF">SPARVUS_LOCUS6193239</name>
</gene>
<keyword evidence="2" id="KW-1185">Reference proteome</keyword>
<sequence length="56" mass="6161">MGGGTGTQVTLWAQQHHEESVRGPMADYMSGSSYGRPVICLHPMSKNLTHQQCEET</sequence>
<accession>A0ABN9CZE9</accession>
<proteinExistence type="predicted"/>
<dbReference type="EMBL" id="CATNWA010013629">
    <property type="protein sequence ID" value="CAI9565569.1"/>
    <property type="molecule type" value="Genomic_DNA"/>
</dbReference>
<name>A0ABN9CZE9_9NEOB</name>
<evidence type="ECO:0000313" key="1">
    <source>
        <dbReference type="EMBL" id="CAI9565569.1"/>
    </source>
</evidence>
<evidence type="ECO:0000313" key="2">
    <source>
        <dbReference type="Proteomes" id="UP001162483"/>
    </source>
</evidence>
<comment type="caution">
    <text evidence="1">The sequence shown here is derived from an EMBL/GenBank/DDBJ whole genome shotgun (WGS) entry which is preliminary data.</text>
</comment>
<reference evidence="1" key="1">
    <citation type="submission" date="2023-05" db="EMBL/GenBank/DDBJ databases">
        <authorList>
            <person name="Stuckert A."/>
        </authorList>
    </citation>
    <scope>NUCLEOTIDE SEQUENCE</scope>
</reference>
<dbReference type="Proteomes" id="UP001162483">
    <property type="component" value="Unassembled WGS sequence"/>
</dbReference>
<protein>
    <submittedName>
        <fullName evidence="1">Uncharacterized protein</fullName>
    </submittedName>
</protein>
<organism evidence="1 2">
    <name type="scientific">Staurois parvus</name>
    <dbReference type="NCBI Taxonomy" id="386267"/>
    <lineage>
        <taxon>Eukaryota</taxon>
        <taxon>Metazoa</taxon>
        <taxon>Chordata</taxon>
        <taxon>Craniata</taxon>
        <taxon>Vertebrata</taxon>
        <taxon>Euteleostomi</taxon>
        <taxon>Amphibia</taxon>
        <taxon>Batrachia</taxon>
        <taxon>Anura</taxon>
        <taxon>Neobatrachia</taxon>
        <taxon>Ranoidea</taxon>
        <taxon>Ranidae</taxon>
        <taxon>Staurois</taxon>
    </lineage>
</organism>